<dbReference type="EMBL" id="CM000881">
    <property type="protein sequence ID" value="KQK02367.1"/>
    <property type="molecule type" value="Genomic_DNA"/>
</dbReference>
<accession>A0A0Q3FT89</accession>
<dbReference type="EnsemblPlants" id="PNT69823">
    <property type="protein sequence ID" value="PNT69823"/>
    <property type="gene ID" value="BRADI_2g01041v3"/>
</dbReference>
<reference evidence="3" key="2">
    <citation type="submission" date="2017-06" db="EMBL/GenBank/DDBJ databases">
        <title>WGS assembly of Brachypodium distachyon.</title>
        <authorList>
            <consortium name="The International Brachypodium Initiative"/>
            <person name="Lucas S."/>
            <person name="Harmon-Smith M."/>
            <person name="Lail K."/>
            <person name="Tice H."/>
            <person name="Grimwood J."/>
            <person name="Bruce D."/>
            <person name="Barry K."/>
            <person name="Shu S."/>
            <person name="Lindquist E."/>
            <person name="Wang M."/>
            <person name="Pitluck S."/>
            <person name="Vogel J.P."/>
            <person name="Garvin D.F."/>
            <person name="Mockler T.C."/>
            <person name="Schmutz J."/>
            <person name="Rokhsar D."/>
            <person name="Bevan M.W."/>
        </authorList>
    </citation>
    <scope>NUCLEOTIDE SEQUENCE</scope>
    <source>
        <strain evidence="3">Bd21</strain>
    </source>
</reference>
<dbReference type="FunCoup" id="A0A0Q3FT89">
    <property type="interactions" value="702"/>
</dbReference>
<reference evidence="3 4" key="1">
    <citation type="journal article" date="2010" name="Nature">
        <title>Genome sequencing and analysis of the model grass Brachypodium distachyon.</title>
        <authorList>
            <consortium name="International Brachypodium Initiative"/>
        </authorList>
    </citation>
    <scope>NUCLEOTIDE SEQUENCE [LARGE SCALE GENOMIC DNA]</scope>
    <source>
        <strain evidence="3 4">Bd21</strain>
    </source>
</reference>
<dbReference type="EMBL" id="CM000881">
    <property type="protein sequence ID" value="PNT69823.1"/>
    <property type="molecule type" value="Genomic_DNA"/>
</dbReference>
<dbReference type="EMBL" id="CM000881">
    <property type="protein sequence ID" value="KQK02366.1"/>
    <property type="molecule type" value="Genomic_DNA"/>
</dbReference>
<evidence type="ECO:0000256" key="2">
    <source>
        <dbReference type="SAM" id="Phobius"/>
    </source>
</evidence>
<keyword evidence="2" id="KW-0812">Transmembrane</keyword>
<feature type="compositionally biased region" description="Polar residues" evidence="1">
    <location>
        <begin position="38"/>
        <end position="47"/>
    </location>
</feature>
<feature type="region of interest" description="Disordered" evidence="1">
    <location>
        <begin position="38"/>
        <end position="57"/>
    </location>
</feature>
<dbReference type="EMBL" id="CM000881">
    <property type="protein sequence ID" value="PNT69822.1"/>
    <property type="molecule type" value="Genomic_DNA"/>
</dbReference>
<dbReference type="Gramene" id="KQK02366">
    <property type="protein sequence ID" value="KQK02366"/>
    <property type="gene ID" value="BRADI_2g01041v3"/>
</dbReference>
<name>A0A0Q3FT89_BRADI</name>
<evidence type="ECO:0000313" key="3">
    <source>
        <dbReference type="EMBL" id="KQK02367.1"/>
    </source>
</evidence>
<keyword evidence="5" id="KW-1185">Reference proteome</keyword>
<dbReference type="EnsemblPlants" id="KQK02366">
    <property type="protein sequence ID" value="KQK02366"/>
    <property type="gene ID" value="BRADI_2g01041v3"/>
</dbReference>
<dbReference type="Proteomes" id="UP000008810">
    <property type="component" value="Chromosome 2"/>
</dbReference>
<evidence type="ECO:0000313" key="5">
    <source>
        <dbReference type="Proteomes" id="UP000008810"/>
    </source>
</evidence>
<keyword evidence="2" id="KW-0472">Membrane</keyword>
<dbReference type="EnsemblPlants" id="KQK02367">
    <property type="protein sequence ID" value="KQK02367"/>
    <property type="gene ID" value="BRADI_2g01041v3"/>
</dbReference>
<evidence type="ECO:0000256" key="1">
    <source>
        <dbReference type="SAM" id="MobiDB-lite"/>
    </source>
</evidence>
<dbReference type="InParanoid" id="A0A0Q3FT89"/>
<dbReference type="Gramene" id="KQK02367">
    <property type="protein sequence ID" value="KQK02367"/>
    <property type="gene ID" value="BRADI_2g01041v3"/>
</dbReference>
<dbReference type="AlphaFoldDB" id="A0A0Q3FT89"/>
<protein>
    <submittedName>
        <fullName evidence="3 4">Uncharacterized protein</fullName>
    </submittedName>
</protein>
<dbReference type="Gramene" id="PNT69822">
    <property type="protein sequence ID" value="PNT69822"/>
    <property type="gene ID" value="BRADI_2g01041v3"/>
</dbReference>
<gene>
    <name evidence="3" type="ORF">BRADI_2g01041v3</name>
</gene>
<dbReference type="EnsemblPlants" id="PNT69822">
    <property type="protein sequence ID" value="PNT69822"/>
    <property type="gene ID" value="BRADI_2g01041v3"/>
</dbReference>
<proteinExistence type="predicted"/>
<sequence length="175" mass="18440">MSLSGSCSCNYRPMILVYLSSRLCRPATYQPFNTYSLQQGASASPTKGFSRRRRSGELARRKMPSLRSALLLAAAAVWLWWSAAGALADDSDGGASFPFLAPPTSPFPFCPPRPATPSSTAPFPWAPAPPRAAQFPQDPGFLAAAAACRGTTAMAAAAAWVTVVALCSAFLVPLQ</sequence>
<feature type="transmembrane region" description="Helical" evidence="2">
    <location>
        <begin position="69"/>
        <end position="88"/>
    </location>
</feature>
<evidence type="ECO:0000313" key="4">
    <source>
        <dbReference type="EnsemblPlants" id="KQK02366"/>
    </source>
</evidence>
<dbReference type="Gramene" id="PNT69823">
    <property type="protein sequence ID" value="PNT69823"/>
    <property type="gene ID" value="BRADI_2g01041v3"/>
</dbReference>
<reference evidence="4" key="3">
    <citation type="submission" date="2018-08" db="UniProtKB">
        <authorList>
            <consortium name="EnsemblPlants"/>
        </authorList>
    </citation>
    <scope>IDENTIFICATION</scope>
    <source>
        <strain evidence="4">cv. Bd21</strain>
    </source>
</reference>
<organism evidence="3">
    <name type="scientific">Brachypodium distachyon</name>
    <name type="common">Purple false brome</name>
    <name type="synonym">Trachynia distachya</name>
    <dbReference type="NCBI Taxonomy" id="15368"/>
    <lineage>
        <taxon>Eukaryota</taxon>
        <taxon>Viridiplantae</taxon>
        <taxon>Streptophyta</taxon>
        <taxon>Embryophyta</taxon>
        <taxon>Tracheophyta</taxon>
        <taxon>Spermatophyta</taxon>
        <taxon>Magnoliopsida</taxon>
        <taxon>Liliopsida</taxon>
        <taxon>Poales</taxon>
        <taxon>Poaceae</taxon>
        <taxon>BOP clade</taxon>
        <taxon>Pooideae</taxon>
        <taxon>Stipodae</taxon>
        <taxon>Brachypodieae</taxon>
        <taxon>Brachypodium</taxon>
    </lineage>
</organism>
<feature type="transmembrane region" description="Helical" evidence="2">
    <location>
        <begin position="153"/>
        <end position="174"/>
    </location>
</feature>
<keyword evidence="2" id="KW-1133">Transmembrane helix</keyword>